<sequence length="189" mass="19969">MNQKTSTITLKPNAKQMALVGLMAAVICILGPISLAIPISPVPISLGSMAVYFVVSVLGMKRGTISVIIYMLLGFAGLPVFSGFSGGAGKLFGPTGGYIIGFLFMAFICGFFVDRFSDKVLFLFPGMLLGTACCYLFGTAWLSYQASLTFAQALAAGVIPFLPGDLVKLVLALSIGLQLRRRLQKAGLI</sequence>
<keyword evidence="6 9" id="KW-1133">Transmembrane helix</keyword>
<dbReference type="Proteomes" id="UP000824265">
    <property type="component" value="Unassembled WGS sequence"/>
</dbReference>
<keyword evidence="5 9" id="KW-0812">Transmembrane</keyword>
<evidence type="ECO:0000256" key="5">
    <source>
        <dbReference type="ARBA" id="ARBA00022692"/>
    </source>
</evidence>
<dbReference type="GO" id="GO:0015225">
    <property type="term" value="F:biotin transmembrane transporter activity"/>
    <property type="evidence" value="ECO:0007669"/>
    <property type="project" value="UniProtKB-UniRule"/>
</dbReference>
<dbReference type="PIRSF" id="PIRSF016661">
    <property type="entry name" value="BioY"/>
    <property type="match status" value="1"/>
</dbReference>
<reference evidence="10" key="1">
    <citation type="journal article" date="2021" name="PeerJ">
        <title>Extensive microbial diversity within the chicken gut microbiome revealed by metagenomics and culture.</title>
        <authorList>
            <person name="Gilroy R."/>
            <person name="Ravi A."/>
            <person name="Getino M."/>
            <person name="Pursley I."/>
            <person name="Horton D.L."/>
            <person name="Alikhan N.F."/>
            <person name="Baker D."/>
            <person name="Gharbi K."/>
            <person name="Hall N."/>
            <person name="Watson M."/>
            <person name="Adriaenssens E.M."/>
            <person name="Foster-Nyarko E."/>
            <person name="Jarju S."/>
            <person name="Secka A."/>
            <person name="Antonio M."/>
            <person name="Oren A."/>
            <person name="Chaudhuri R.R."/>
            <person name="La Ragione R."/>
            <person name="Hildebrand F."/>
            <person name="Pallen M.J."/>
        </authorList>
    </citation>
    <scope>NUCLEOTIDE SEQUENCE</scope>
    <source>
        <strain evidence="10">CHK195-6426</strain>
    </source>
</reference>
<evidence type="ECO:0000313" key="10">
    <source>
        <dbReference type="EMBL" id="HIW81699.1"/>
    </source>
</evidence>
<dbReference type="PANTHER" id="PTHR34295">
    <property type="entry name" value="BIOTIN TRANSPORTER BIOY"/>
    <property type="match status" value="1"/>
</dbReference>
<evidence type="ECO:0000256" key="1">
    <source>
        <dbReference type="ARBA" id="ARBA00004651"/>
    </source>
</evidence>
<comment type="caution">
    <text evidence="10">The sequence shown here is derived from an EMBL/GenBank/DDBJ whole genome shotgun (WGS) entry which is preliminary data.</text>
</comment>
<evidence type="ECO:0000313" key="11">
    <source>
        <dbReference type="Proteomes" id="UP000824265"/>
    </source>
</evidence>
<dbReference type="EMBL" id="DXGH01000050">
    <property type="protein sequence ID" value="HIW81699.1"/>
    <property type="molecule type" value="Genomic_DNA"/>
</dbReference>
<keyword evidence="7 8" id="KW-0472">Membrane</keyword>
<evidence type="ECO:0000256" key="3">
    <source>
        <dbReference type="ARBA" id="ARBA00022448"/>
    </source>
</evidence>
<feature type="transmembrane region" description="Helical" evidence="9">
    <location>
        <begin position="120"/>
        <end position="144"/>
    </location>
</feature>
<feature type="transmembrane region" description="Helical" evidence="9">
    <location>
        <begin position="150"/>
        <end position="175"/>
    </location>
</feature>
<gene>
    <name evidence="10" type="ORF">H9742_09330</name>
</gene>
<name>A0A9D1R6B0_9FIRM</name>
<keyword evidence="3 8" id="KW-0813">Transport</keyword>
<proteinExistence type="inferred from homology"/>
<feature type="transmembrane region" description="Helical" evidence="9">
    <location>
        <begin position="67"/>
        <end position="85"/>
    </location>
</feature>
<keyword evidence="4 8" id="KW-1003">Cell membrane</keyword>
<dbReference type="Pfam" id="PF02632">
    <property type="entry name" value="BioY"/>
    <property type="match status" value="1"/>
</dbReference>
<evidence type="ECO:0000256" key="2">
    <source>
        <dbReference type="ARBA" id="ARBA00010692"/>
    </source>
</evidence>
<evidence type="ECO:0000256" key="7">
    <source>
        <dbReference type="ARBA" id="ARBA00023136"/>
    </source>
</evidence>
<evidence type="ECO:0000256" key="4">
    <source>
        <dbReference type="ARBA" id="ARBA00022475"/>
    </source>
</evidence>
<dbReference type="InterPro" id="IPR003784">
    <property type="entry name" value="BioY"/>
</dbReference>
<feature type="transmembrane region" description="Helical" evidence="9">
    <location>
        <begin position="91"/>
        <end position="113"/>
    </location>
</feature>
<organism evidence="10 11">
    <name type="scientific">Candidatus Acetatifactor stercoripullorum</name>
    <dbReference type="NCBI Taxonomy" id="2838414"/>
    <lineage>
        <taxon>Bacteria</taxon>
        <taxon>Bacillati</taxon>
        <taxon>Bacillota</taxon>
        <taxon>Clostridia</taxon>
        <taxon>Lachnospirales</taxon>
        <taxon>Lachnospiraceae</taxon>
        <taxon>Acetatifactor</taxon>
    </lineage>
</organism>
<evidence type="ECO:0000256" key="9">
    <source>
        <dbReference type="SAM" id="Phobius"/>
    </source>
</evidence>
<reference evidence="10" key="2">
    <citation type="submission" date="2021-04" db="EMBL/GenBank/DDBJ databases">
        <authorList>
            <person name="Gilroy R."/>
        </authorList>
    </citation>
    <scope>NUCLEOTIDE SEQUENCE</scope>
    <source>
        <strain evidence="10">CHK195-6426</strain>
    </source>
</reference>
<dbReference type="PANTHER" id="PTHR34295:SF4">
    <property type="entry name" value="BIOTIN TRANSPORTER BIOY-RELATED"/>
    <property type="match status" value="1"/>
</dbReference>
<accession>A0A9D1R6B0</accession>
<comment type="similarity">
    <text evidence="2 8">Belongs to the BioY family.</text>
</comment>
<comment type="subcellular location">
    <subcellularLocation>
        <location evidence="1 8">Cell membrane</location>
        <topology evidence="1 8">Multi-pass membrane protein</topology>
    </subcellularLocation>
</comment>
<protein>
    <recommendedName>
        <fullName evidence="8">Biotin transporter</fullName>
    </recommendedName>
</protein>
<evidence type="ECO:0000256" key="6">
    <source>
        <dbReference type="ARBA" id="ARBA00022989"/>
    </source>
</evidence>
<dbReference type="AlphaFoldDB" id="A0A9D1R6B0"/>
<feature type="transmembrane region" description="Helical" evidence="9">
    <location>
        <begin position="18"/>
        <end position="37"/>
    </location>
</feature>
<feature type="transmembrane region" description="Helical" evidence="9">
    <location>
        <begin position="43"/>
        <end position="60"/>
    </location>
</feature>
<dbReference type="GO" id="GO:0005886">
    <property type="term" value="C:plasma membrane"/>
    <property type="evidence" value="ECO:0007669"/>
    <property type="project" value="UniProtKB-SubCell"/>
</dbReference>
<evidence type="ECO:0000256" key="8">
    <source>
        <dbReference type="PIRNR" id="PIRNR016661"/>
    </source>
</evidence>
<dbReference type="Gene3D" id="1.10.1760.20">
    <property type="match status" value="1"/>
</dbReference>